<gene>
    <name evidence="2" type="ORF">KDAU_46110</name>
</gene>
<feature type="domain" description="VOC" evidence="1">
    <location>
        <begin position="4"/>
        <end position="121"/>
    </location>
</feature>
<dbReference type="AlphaFoldDB" id="A0A401ZKC4"/>
<comment type="caution">
    <text evidence="2">The sequence shown here is derived from an EMBL/GenBank/DDBJ whole genome shotgun (WGS) entry which is preliminary data.</text>
</comment>
<dbReference type="EMBL" id="BIFQ01000001">
    <property type="protein sequence ID" value="GCE07282.1"/>
    <property type="molecule type" value="Genomic_DNA"/>
</dbReference>
<dbReference type="RefSeq" id="WP_126598417.1">
    <property type="nucleotide sequence ID" value="NZ_BIFQ01000001.1"/>
</dbReference>
<evidence type="ECO:0000313" key="3">
    <source>
        <dbReference type="Proteomes" id="UP000287224"/>
    </source>
</evidence>
<dbReference type="InterPro" id="IPR029068">
    <property type="entry name" value="Glyas_Bleomycin-R_OHBP_Dase"/>
</dbReference>
<evidence type="ECO:0000259" key="1">
    <source>
        <dbReference type="PROSITE" id="PS51819"/>
    </source>
</evidence>
<proteinExistence type="predicted"/>
<accession>A0A401ZKC4</accession>
<sequence length="123" mass="13529">MFTKIGTITVGVSNQDKARDFYVNKLGFEVVNDQPMSENERWLEIGLPGSQTHLMLGLRGQSAGNSTGMTGFVLHTDNMEETCATLKERGVKLTVEPGAEPWGKWAQFADPDNNEFGIWAPPA</sequence>
<dbReference type="PANTHER" id="PTHR36437:SF2">
    <property type="entry name" value="GLYOXALASE_BLEOMYCIN RESISTANCE PROTEIN_DIOXYGENASE"/>
    <property type="match status" value="1"/>
</dbReference>
<name>A0A401ZKC4_9CHLR</name>
<keyword evidence="3" id="KW-1185">Reference proteome</keyword>
<reference evidence="3" key="1">
    <citation type="submission" date="2018-12" db="EMBL/GenBank/DDBJ databases">
        <title>Tengunoibacter tsumagoiensis gen. nov., sp. nov., Dictyobacter kobayashii sp. nov., D. alpinus sp. nov., and D. joshuensis sp. nov. and description of Dictyobacteraceae fam. nov. within the order Ktedonobacterales isolated from Tengu-no-mugimeshi.</title>
        <authorList>
            <person name="Wang C.M."/>
            <person name="Zheng Y."/>
            <person name="Sakai Y."/>
            <person name="Toyoda A."/>
            <person name="Minakuchi Y."/>
            <person name="Abe K."/>
            <person name="Yokota A."/>
            <person name="Yabe S."/>
        </authorList>
    </citation>
    <scope>NUCLEOTIDE SEQUENCE [LARGE SCALE GENOMIC DNA]</scope>
    <source>
        <strain evidence="3">S-27</strain>
    </source>
</reference>
<dbReference type="InterPro" id="IPR004360">
    <property type="entry name" value="Glyas_Fos-R_dOase_dom"/>
</dbReference>
<dbReference type="Gene3D" id="3.10.180.10">
    <property type="entry name" value="2,3-Dihydroxybiphenyl 1,2-Dioxygenase, domain 1"/>
    <property type="match status" value="1"/>
</dbReference>
<dbReference type="Proteomes" id="UP000287224">
    <property type="component" value="Unassembled WGS sequence"/>
</dbReference>
<dbReference type="OrthoDB" id="9794917at2"/>
<dbReference type="Pfam" id="PF00903">
    <property type="entry name" value="Glyoxalase"/>
    <property type="match status" value="1"/>
</dbReference>
<evidence type="ECO:0000313" key="2">
    <source>
        <dbReference type="EMBL" id="GCE07282.1"/>
    </source>
</evidence>
<organism evidence="2 3">
    <name type="scientific">Dictyobacter aurantiacus</name>
    <dbReference type="NCBI Taxonomy" id="1936993"/>
    <lineage>
        <taxon>Bacteria</taxon>
        <taxon>Bacillati</taxon>
        <taxon>Chloroflexota</taxon>
        <taxon>Ktedonobacteria</taxon>
        <taxon>Ktedonobacterales</taxon>
        <taxon>Dictyobacteraceae</taxon>
        <taxon>Dictyobacter</taxon>
    </lineage>
</organism>
<dbReference type="SUPFAM" id="SSF54593">
    <property type="entry name" value="Glyoxalase/Bleomycin resistance protein/Dihydroxybiphenyl dioxygenase"/>
    <property type="match status" value="1"/>
</dbReference>
<protein>
    <submittedName>
        <fullName evidence="2">Glyoxalase</fullName>
    </submittedName>
</protein>
<dbReference type="InterPro" id="IPR037523">
    <property type="entry name" value="VOC_core"/>
</dbReference>
<dbReference type="PROSITE" id="PS51819">
    <property type="entry name" value="VOC"/>
    <property type="match status" value="1"/>
</dbReference>
<dbReference type="PANTHER" id="PTHR36437">
    <property type="entry name" value="GLYOXALASE/BLEOMYCIN RESISTANCE PROTEIN/DIOXYGENASE"/>
    <property type="match status" value="1"/>
</dbReference>